<dbReference type="GO" id="GO:0009279">
    <property type="term" value="C:cell outer membrane"/>
    <property type="evidence" value="ECO:0007669"/>
    <property type="project" value="UniProtKB-SubCell"/>
</dbReference>
<name>A0A2A5WZX5_9GAMM</name>
<keyword evidence="1 2" id="KW-0998">Cell outer membrane</keyword>
<keyword evidence="2" id="KW-0732">Signal</keyword>
<comment type="subcellular location">
    <subcellularLocation>
        <location evidence="2">Cell outer membrane</location>
    </subcellularLocation>
</comment>
<keyword evidence="2" id="KW-0472">Membrane</keyword>
<evidence type="ECO:0000313" key="5">
    <source>
        <dbReference type="Proteomes" id="UP000219327"/>
    </source>
</evidence>
<comment type="subunit">
    <text evidence="2">Component of the lipopolysaccharide transport and assembly complex. Interacts with LptE and LptA.</text>
</comment>
<gene>
    <name evidence="2" type="primary">lptD</name>
    <name evidence="4" type="ORF">CNE99_00660</name>
</gene>
<feature type="domain" description="LptD C-terminal" evidence="3">
    <location>
        <begin position="359"/>
        <end position="750"/>
    </location>
</feature>
<reference evidence="4 5" key="1">
    <citation type="submission" date="2017-08" db="EMBL/GenBank/DDBJ databases">
        <title>Fine stratification of microbial communities through a metagenomic profile of the photic zone.</title>
        <authorList>
            <person name="Haro-Moreno J.M."/>
            <person name="Lopez-Perez M."/>
            <person name="De La Torre J."/>
            <person name="Picazo A."/>
            <person name="Camacho A."/>
            <person name="Rodriguez-Valera F."/>
        </authorList>
    </citation>
    <scope>NUCLEOTIDE SEQUENCE [LARGE SCALE GENOMIC DNA]</scope>
    <source>
        <strain evidence="4">MED-G24</strain>
    </source>
</reference>
<dbReference type="GO" id="GO:0015920">
    <property type="term" value="P:lipopolysaccharide transport"/>
    <property type="evidence" value="ECO:0007669"/>
    <property type="project" value="InterPro"/>
</dbReference>
<comment type="function">
    <text evidence="2">Together with LptE, is involved in the assembly of lipopolysaccharide (LPS) at the surface of the outer membrane.</text>
</comment>
<dbReference type="PANTHER" id="PTHR30189">
    <property type="entry name" value="LPS-ASSEMBLY PROTEIN"/>
    <property type="match status" value="1"/>
</dbReference>
<evidence type="ECO:0000313" key="4">
    <source>
        <dbReference type="EMBL" id="PDH41878.1"/>
    </source>
</evidence>
<dbReference type="GO" id="GO:0043165">
    <property type="term" value="P:Gram-negative-bacterium-type cell outer membrane assembly"/>
    <property type="evidence" value="ECO:0007669"/>
    <property type="project" value="UniProtKB-UniRule"/>
</dbReference>
<dbReference type="GO" id="GO:1990351">
    <property type="term" value="C:transporter complex"/>
    <property type="evidence" value="ECO:0007669"/>
    <property type="project" value="TreeGrafter"/>
</dbReference>
<dbReference type="HAMAP" id="MF_01411">
    <property type="entry name" value="LPS_assembly_LptD"/>
    <property type="match status" value="1"/>
</dbReference>
<proteinExistence type="inferred from homology"/>
<comment type="caution">
    <text evidence="4">The sequence shown here is derived from an EMBL/GenBank/DDBJ whole genome shotgun (WGS) entry which is preliminary data.</text>
</comment>
<organism evidence="4 5">
    <name type="scientific">OM182 bacterium MED-G24</name>
    <dbReference type="NCBI Taxonomy" id="1986255"/>
    <lineage>
        <taxon>Bacteria</taxon>
        <taxon>Pseudomonadati</taxon>
        <taxon>Pseudomonadota</taxon>
        <taxon>Gammaproteobacteria</taxon>
        <taxon>OMG group</taxon>
        <taxon>OM182 clade</taxon>
    </lineage>
</organism>
<sequence length="858" mass="97696">MNRLFAVPQFLPRRSTLMFRYSSSVRPDAIDQSTRFIVLLLLFASGVYAAELPKSAAAIDWRTSNELTPEQRSALPWYCSGTYVEPIRRTTSGRIGTIDGLADQVNQDQDGDIEMRGDVVVWQQGRQLEAQEVFYNRAEQSARTIGPLRLREDGLLITGSNATSDLDKDNAIINDASFLIHNVSIRGEARQLERLANKHLLIHEGRFTRCDPGSNVWGLASPRIELEPETGFGTARNVKLELGGVPVLWFPYLRFPIDDERHGGFLMPSAGYDSTGGTDLIAPYYINIAPQMDATWEVRSLWQRGLIHRNQFRLKTRHTNNEINTGIVFEDQRYDPRNLVDLTMDSNTEADIPAFEAQDRWMLNVRHSGEWLTDLTSSINYSAVSDIDYLSDIGGDVGSSHIDAFIGPIDQNLNNRLSASLDRKGDITYQQGGFTAALQVQAFQPLTLNARPQYGRLPRLYSRYHHDVAGLNMELQAEHTWFDRDHERFSGIQAVTGERTVGDLTVAYPLRTSWGFAIPSAGATHRSYRLDQVPDGLEASPDRTDTWASLDTGLIFDRFFRWRERDWLQTLEPRVYYLYANATDQSDLPQFDAGSPTPSLSQLFRHNRFSGWDRINDANLASISMTSRLVARETGNQWASVSLGQQYYFSDREVLYRDRDPRAATRGSSPLFAEIRLSPFTNMSMAARVTYDANARQANRSNVTFRYTPDNRRIVSLSYLHTHPDIQPVQQFRNSEETDLGIIWPIKGPWSLIGRWNFGWTENQTIDYFAGIEYNDCCWKSRLVLRRFVRNPQVLTILTDNPESPGDIVTEDQTVLPHNTVIFVEFQMKGLATIGERLDLLLEQTLPGYRAREDDISR</sequence>
<dbReference type="Pfam" id="PF04453">
    <property type="entry name" value="LptD"/>
    <property type="match status" value="1"/>
</dbReference>
<evidence type="ECO:0000259" key="3">
    <source>
        <dbReference type="Pfam" id="PF04453"/>
    </source>
</evidence>
<dbReference type="InterPro" id="IPR007543">
    <property type="entry name" value="LptD_C"/>
</dbReference>
<comment type="similarity">
    <text evidence="2">Belongs to the LptD family.</text>
</comment>
<dbReference type="PANTHER" id="PTHR30189:SF1">
    <property type="entry name" value="LPS-ASSEMBLY PROTEIN LPTD"/>
    <property type="match status" value="1"/>
</dbReference>
<evidence type="ECO:0000256" key="2">
    <source>
        <dbReference type="HAMAP-Rule" id="MF_01411"/>
    </source>
</evidence>
<dbReference type="InterPro" id="IPR020889">
    <property type="entry name" value="LipoPS_assembly_LptD"/>
</dbReference>
<accession>A0A2A5WZX5</accession>
<protein>
    <recommendedName>
        <fullName evidence="2">LPS-assembly protein LptD</fullName>
    </recommendedName>
</protein>
<dbReference type="Proteomes" id="UP000219327">
    <property type="component" value="Unassembled WGS sequence"/>
</dbReference>
<dbReference type="AlphaFoldDB" id="A0A2A5WZX5"/>
<dbReference type="InterPro" id="IPR050218">
    <property type="entry name" value="LptD"/>
</dbReference>
<dbReference type="EMBL" id="NTKD01000002">
    <property type="protein sequence ID" value="PDH41878.1"/>
    <property type="molecule type" value="Genomic_DNA"/>
</dbReference>
<comment type="caution">
    <text evidence="2">Lacks conserved residue(s) required for the propagation of feature annotation.</text>
</comment>
<evidence type="ECO:0000256" key="1">
    <source>
        <dbReference type="ARBA" id="ARBA00023237"/>
    </source>
</evidence>